<keyword evidence="1" id="KW-1133">Transmembrane helix</keyword>
<comment type="caution">
    <text evidence="2">The sequence shown here is derived from an EMBL/GenBank/DDBJ whole genome shotgun (WGS) entry which is preliminary data.</text>
</comment>
<proteinExistence type="predicted"/>
<keyword evidence="1" id="KW-0812">Transmembrane</keyword>
<keyword evidence="3" id="KW-1185">Reference proteome</keyword>
<evidence type="ECO:0000313" key="2">
    <source>
        <dbReference type="EMBL" id="KAK9269571.1"/>
    </source>
</evidence>
<keyword evidence="1" id="KW-0472">Membrane</keyword>
<dbReference type="Proteomes" id="UP001415857">
    <property type="component" value="Unassembled WGS sequence"/>
</dbReference>
<gene>
    <name evidence="2" type="ORF">L1049_001347</name>
</gene>
<reference evidence="2 3" key="1">
    <citation type="journal article" date="2024" name="Plant J.">
        <title>Genome sequences and population genomics reveal climatic adaptation and genomic divergence between two closely related sweetgum species.</title>
        <authorList>
            <person name="Xu W.Q."/>
            <person name="Ren C.Q."/>
            <person name="Zhang X.Y."/>
            <person name="Comes H.P."/>
            <person name="Liu X.H."/>
            <person name="Li Y.G."/>
            <person name="Kettle C.J."/>
            <person name="Jalonen R."/>
            <person name="Gaisberger H."/>
            <person name="Ma Y.Z."/>
            <person name="Qiu Y.X."/>
        </authorList>
    </citation>
    <scope>NUCLEOTIDE SEQUENCE [LARGE SCALE GENOMIC DNA]</scope>
    <source>
        <strain evidence="2">Hangzhou</strain>
    </source>
</reference>
<evidence type="ECO:0000313" key="3">
    <source>
        <dbReference type="Proteomes" id="UP001415857"/>
    </source>
</evidence>
<dbReference type="EMBL" id="JBBPBK010000015">
    <property type="protein sequence ID" value="KAK9269571.1"/>
    <property type="molecule type" value="Genomic_DNA"/>
</dbReference>
<name>A0AAP0NCN1_LIQFO</name>
<organism evidence="2 3">
    <name type="scientific">Liquidambar formosana</name>
    <name type="common">Formosan gum</name>
    <dbReference type="NCBI Taxonomy" id="63359"/>
    <lineage>
        <taxon>Eukaryota</taxon>
        <taxon>Viridiplantae</taxon>
        <taxon>Streptophyta</taxon>
        <taxon>Embryophyta</taxon>
        <taxon>Tracheophyta</taxon>
        <taxon>Spermatophyta</taxon>
        <taxon>Magnoliopsida</taxon>
        <taxon>eudicotyledons</taxon>
        <taxon>Gunneridae</taxon>
        <taxon>Pentapetalae</taxon>
        <taxon>Saxifragales</taxon>
        <taxon>Altingiaceae</taxon>
        <taxon>Liquidambar</taxon>
    </lineage>
</organism>
<evidence type="ECO:0000256" key="1">
    <source>
        <dbReference type="SAM" id="Phobius"/>
    </source>
</evidence>
<dbReference type="AlphaFoldDB" id="A0AAP0NCN1"/>
<feature type="transmembrane region" description="Helical" evidence="1">
    <location>
        <begin position="55"/>
        <end position="73"/>
    </location>
</feature>
<protein>
    <submittedName>
        <fullName evidence="2">Uncharacterized protein</fullName>
    </submittedName>
</protein>
<accession>A0AAP0NCN1</accession>
<sequence length="102" mass="12109">MGMAKRQKMKWNSFISFLLRGEFVISEQQLRIADTYQTFKVISPSGMYSFSLRTFLWPTLMFLTFYFSSGYYFNFKTKVFVNGVISIWIERMDQDDGMPSCQ</sequence>